<name>A0AAQ3MAV4_9PEZI</name>
<dbReference type="GO" id="GO:0022857">
    <property type="term" value="F:transmembrane transporter activity"/>
    <property type="evidence" value="ECO:0007669"/>
    <property type="project" value="InterPro"/>
</dbReference>
<feature type="transmembrane region" description="Helical" evidence="4">
    <location>
        <begin position="329"/>
        <end position="350"/>
    </location>
</feature>
<keyword evidence="4" id="KW-0472">Membrane</keyword>
<dbReference type="CDD" id="cd17352">
    <property type="entry name" value="MFS_MCT_SLC16"/>
    <property type="match status" value="1"/>
</dbReference>
<feature type="transmembrane region" description="Helical" evidence="4">
    <location>
        <begin position="156"/>
        <end position="177"/>
    </location>
</feature>
<dbReference type="PANTHER" id="PTHR11360">
    <property type="entry name" value="MONOCARBOXYLATE TRANSPORTER"/>
    <property type="match status" value="1"/>
</dbReference>
<feature type="transmembrane region" description="Helical" evidence="4">
    <location>
        <begin position="303"/>
        <end position="322"/>
    </location>
</feature>
<feature type="region of interest" description="Disordered" evidence="3">
    <location>
        <begin position="1"/>
        <end position="20"/>
    </location>
</feature>
<keyword evidence="4" id="KW-0812">Transmembrane</keyword>
<evidence type="ECO:0000259" key="5">
    <source>
        <dbReference type="PROSITE" id="PS50850"/>
    </source>
</evidence>
<dbReference type="Pfam" id="PF07690">
    <property type="entry name" value="MFS_1"/>
    <property type="match status" value="1"/>
</dbReference>
<feature type="transmembrane region" description="Helical" evidence="4">
    <location>
        <begin position="420"/>
        <end position="439"/>
    </location>
</feature>
<comment type="similarity">
    <text evidence="2">Belongs to the major facilitator superfamily. Monocarboxylate porter (TC 2.A.1.13) family.</text>
</comment>
<feature type="domain" description="Major facilitator superfamily (MFS) profile" evidence="5">
    <location>
        <begin position="59"/>
        <end position="444"/>
    </location>
</feature>
<gene>
    <name evidence="6" type="ORF">R9X50_00703300</name>
</gene>
<dbReference type="Proteomes" id="UP001303373">
    <property type="component" value="Chromosome 12"/>
</dbReference>
<feature type="compositionally biased region" description="Polar residues" evidence="3">
    <location>
        <begin position="9"/>
        <end position="20"/>
    </location>
</feature>
<dbReference type="GO" id="GO:0016020">
    <property type="term" value="C:membrane"/>
    <property type="evidence" value="ECO:0007669"/>
    <property type="project" value="UniProtKB-SubCell"/>
</dbReference>
<reference evidence="6 7" key="1">
    <citation type="submission" date="2023-11" db="EMBL/GenBank/DDBJ databases">
        <title>An acidophilic fungus is an integral part of prey digestion in a carnivorous sundew plant.</title>
        <authorList>
            <person name="Tsai I.J."/>
        </authorList>
    </citation>
    <scope>NUCLEOTIDE SEQUENCE [LARGE SCALE GENOMIC DNA]</scope>
    <source>
        <strain evidence="6">169a</strain>
    </source>
</reference>
<dbReference type="PANTHER" id="PTHR11360:SF315">
    <property type="entry name" value="TRANSPORTER MCH2-RELATED"/>
    <property type="match status" value="1"/>
</dbReference>
<accession>A0AAQ3MAV4</accession>
<evidence type="ECO:0000256" key="3">
    <source>
        <dbReference type="SAM" id="MobiDB-lite"/>
    </source>
</evidence>
<comment type="subcellular location">
    <subcellularLocation>
        <location evidence="1">Membrane</location>
        <topology evidence="1">Multi-pass membrane protein</topology>
    </subcellularLocation>
</comment>
<evidence type="ECO:0000256" key="4">
    <source>
        <dbReference type="SAM" id="Phobius"/>
    </source>
</evidence>
<dbReference type="SUPFAM" id="SSF103473">
    <property type="entry name" value="MFS general substrate transporter"/>
    <property type="match status" value="1"/>
</dbReference>
<dbReference type="InterPro" id="IPR036259">
    <property type="entry name" value="MFS_trans_sf"/>
</dbReference>
<feature type="transmembrane region" description="Helical" evidence="4">
    <location>
        <begin position="61"/>
        <end position="90"/>
    </location>
</feature>
<keyword evidence="4" id="KW-1133">Transmembrane helix</keyword>
<evidence type="ECO:0000256" key="2">
    <source>
        <dbReference type="ARBA" id="ARBA00006727"/>
    </source>
</evidence>
<dbReference type="InterPro" id="IPR020846">
    <property type="entry name" value="MFS_dom"/>
</dbReference>
<feature type="transmembrane region" description="Helical" evidence="4">
    <location>
        <begin position="261"/>
        <end position="283"/>
    </location>
</feature>
<organism evidence="6 7">
    <name type="scientific">Acrodontium crateriforme</name>
    <dbReference type="NCBI Taxonomy" id="150365"/>
    <lineage>
        <taxon>Eukaryota</taxon>
        <taxon>Fungi</taxon>
        <taxon>Dikarya</taxon>
        <taxon>Ascomycota</taxon>
        <taxon>Pezizomycotina</taxon>
        <taxon>Dothideomycetes</taxon>
        <taxon>Dothideomycetidae</taxon>
        <taxon>Mycosphaerellales</taxon>
        <taxon>Teratosphaeriaceae</taxon>
        <taxon>Acrodontium</taxon>
    </lineage>
</organism>
<feature type="transmembrane region" description="Helical" evidence="4">
    <location>
        <begin position="102"/>
        <end position="124"/>
    </location>
</feature>
<dbReference type="InterPro" id="IPR011701">
    <property type="entry name" value="MFS"/>
</dbReference>
<evidence type="ECO:0000313" key="7">
    <source>
        <dbReference type="Proteomes" id="UP001303373"/>
    </source>
</evidence>
<feature type="transmembrane region" description="Helical" evidence="4">
    <location>
        <begin position="131"/>
        <end position="150"/>
    </location>
</feature>
<evidence type="ECO:0000256" key="1">
    <source>
        <dbReference type="ARBA" id="ARBA00004141"/>
    </source>
</evidence>
<feature type="transmembrane region" description="Helical" evidence="4">
    <location>
        <begin position="391"/>
        <end position="414"/>
    </location>
</feature>
<feature type="transmembrane region" description="Helical" evidence="4">
    <location>
        <begin position="220"/>
        <end position="240"/>
    </location>
</feature>
<evidence type="ECO:0000313" key="6">
    <source>
        <dbReference type="EMBL" id="WPH04147.1"/>
    </source>
</evidence>
<dbReference type="PROSITE" id="PS50850">
    <property type="entry name" value="MFS"/>
    <property type="match status" value="1"/>
</dbReference>
<keyword evidence="7" id="KW-1185">Reference proteome</keyword>
<feature type="transmembrane region" description="Helical" evidence="4">
    <location>
        <begin position="189"/>
        <end position="208"/>
    </location>
</feature>
<protein>
    <submittedName>
        <fullName evidence="6">Transporter MCH2</fullName>
    </submittedName>
</protein>
<dbReference type="AlphaFoldDB" id="A0AAQ3MAV4"/>
<proteinExistence type="inferred from homology"/>
<dbReference type="Gene3D" id="1.20.1250.20">
    <property type="entry name" value="MFS general substrate transporter like domains"/>
    <property type="match status" value="2"/>
</dbReference>
<dbReference type="InterPro" id="IPR050327">
    <property type="entry name" value="Proton-linked_MCT"/>
</dbReference>
<feature type="transmembrane region" description="Helical" evidence="4">
    <location>
        <begin position="356"/>
        <end position="379"/>
    </location>
</feature>
<sequence length="491" mass="53539">MALFDSETTKSPSVDESGTIQMSSVKESIADANFLNEKSFDGAIENDTTLDEAPLDNSYGWLMTVCAFLINVHTWGINSAWGVFLAHYLMVDTFHGATSLQYALIGGLSISQSLIVAPFVNFAVQKLGSRSTMLIGTVLLSGAMLASSFATQTWHLFLTQGCMSGYGTSFIYVTASIILPEWFSKHRSLALGIASSGAGFGGLAYNLGAGAGIEALGWRWMYRIIFVCTLVFNGICSLLMKERRKQTQQDQDESAFDLHEYLRFETWLIIVWGATSELGYIVLLFSLPNYSISIGLSPQQGSVVAAVLNLGLAFGRPAVGYVSDAFGRINMAALMTGLCGFFCLAIWVPAKTYPVMLIFALLSGTVAGTFWSTVVPVTAEVMGLRRLPSAFAMLCLPLVVPVTFAEPIALQMVASRGYTSAQVFVGCMFLAGAAAAWILRSWKIRDSEQKQIDKTSSRTNSVESNQENYNTEVVMLRPHSWLSTLYMIQKV</sequence>
<dbReference type="EMBL" id="CP138591">
    <property type="protein sequence ID" value="WPH04147.1"/>
    <property type="molecule type" value="Genomic_DNA"/>
</dbReference>